<reference evidence="1" key="1">
    <citation type="submission" date="2020-08" db="EMBL/GenBank/DDBJ databases">
        <title>Multicomponent nature underlies the extraordinary mechanical properties of spider dragline silk.</title>
        <authorList>
            <person name="Kono N."/>
            <person name="Nakamura H."/>
            <person name="Mori M."/>
            <person name="Yoshida Y."/>
            <person name="Ohtoshi R."/>
            <person name="Malay A.D."/>
            <person name="Moran D.A.P."/>
            <person name="Tomita M."/>
            <person name="Numata K."/>
            <person name="Arakawa K."/>
        </authorList>
    </citation>
    <scope>NUCLEOTIDE SEQUENCE</scope>
</reference>
<proteinExistence type="predicted"/>
<protein>
    <submittedName>
        <fullName evidence="1">Uncharacterized protein</fullName>
    </submittedName>
</protein>
<keyword evidence="2" id="KW-1185">Reference proteome</keyword>
<dbReference type="Proteomes" id="UP000887013">
    <property type="component" value="Unassembled WGS sequence"/>
</dbReference>
<dbReference type="EMBL" id="BMAW01087456">
    <property type="protein sequence ID" value="GFS29871.1"/>
    <property type="molecule type" value="Genomic_DNA"/>
</dbReference>
<evidence type="ECO:0000313" key="1">
    <source>
        <dbReference type="EMBL" id="GFS29871.1"/>
    </source>
</evidence>
<comment type="caution">
    <text evidence="1">The sequence shown here is derived from an EMBL/GenBank/DDBJ whole genome shotgun (WGS) entry which is preliminary data.</text>
</comment>
<dbReference type="AlphaFoldDB" id="A0A8X6M7T8"/>
<gene>
    <name evidence="1" type="ORF">NPIL_235131</name>
</gene>
<accession>A0A8X6M7T8</accession>
<organism evidence="1 2">
    <name type="scientific">Nephila pilipes</name>
    <name type="common">Giant wood spider</name>
    <name type="synonym">Nephila maculata</name>
    <dbReference type="NCBI Taxonomy" id="299642"/>
    <lineage>
        <taxon>Eukaryota</taxon>
        <taxon>Metazoa</taxon>
        <taxon>Ecdysozoa</taxon>
        <taxon>Arthropoda</taxon>
        <taxon>Chelicerata</taxon>
        <taxon>Arachnida</taxon>
        <taxon>Araneae</taxon>
        <taxon>Araneomorphae</taxon>
        <taxon>Entelegynae</taxon>
        <taxon>Araneoidea</taxon>
        <taxon>Nephilidae</taxon>
        <taxon>Nephila</taxon>
    </lineage>
</organism>
<sequence length="72" mass="8235">MMSWRRACEINGHQRNGEKKNLLDYLLHSQMYCAKEYLQIQISSANLIGSHPTTKAMSYGLANEEVAHKIVL</sequence>
<name>A0A8X6M7T8_NEPPI</name>
<evidence type="ECO:0000313" key="2">
    <source>
        <dbReference type="Proteomes" id="UP000887013"/>
    </source>
</evidence>